<evidence type="ECO:0008006" key="4">
    <source>
        <dbReference type="Google" id="ProtNLM"/>
    </source>
</evidence>
<comment type="caution">
    <text evidence="2">The sequence shown here is derived from an EMBL/GenBank/DDBJ whole genome shotgun (WGS) entry which is preliminary data.</text>
</comment>
<dbReference type="InterPro" id="IPR050289">
    <property type="entry name" value="TorD/DmsD_chaperones"/>
</dbReference>
<protein>
    <recommendedName>
        <fullName evidence="4">Molecular chaperone TorD</fullName>
    </recommendedName>
</protein>
<dbReference type="AlphaFoldDB" id="A0A1F6D4R6"/>
<proteinExistence type="predicted"/>
<organism evidence="2 3">
    <name type="scientific">Handelsmanbacteria sp. (strain RIFCSPLOWO2_12_FULL_64_10)</name>
    <dbReference type="NCBI Taxonomy" id="1817868"/>
    <lineage>
        <taxon>Bacteria</taxon>
        <taxon>Candidatus Handelsmaniibacteriota</taxon>
    </lineage>
</organism>
<gene>
    <name evidence="2" type="ORF">A3F84_22225</name>
</gene>
<dbReference type="InterPro" id="IPR036411">
    <property type="entry name" value="TorD-like_sf"/>
</dbReference>
<evidence type="ECO:0000313" key="2">
    <source>
        <dbReference type="EMBL" id="OGG56347.1"/>
    </source>
</evidence>
<dbReference type="Proteomes" id="UP000178606">
    <property type="component" value="Unassembled WGS sequence"/>
</dbReference>
<sequence length="261" mass="27856">MEDIMDISATVDSVDLALCRSALYEALALGFRPSTRETVARLASAEGAVALADAAAVIDGGLAERARDLAAPGGASDPEALTASYRRLFGHTARSPVSPYETEYGQDALFQQPQEMGDLGGFLKAFGLTLRAEAHERIDHVSCECEFLAFLCRKEAYALTRGDEAMAGETRRAGRLFLRDHLGRFGPAFARRLTQEDAGGFYGALGGLCLAFLAAECARLRVPAGSEFLQLRAVDLDDAPMACGTGQELLNIEGATDDDRA</sequence>
<dbReference type="PANTHER" id="PTHR34227:SF1">
    <property type="entry name" value="DIMETHYL SULFOXIDE REDUCTASE CHAPERONE-RELATED"/>
    <property type="match status" value="1"/>
</dbReference>
<reference evidence="2 3" key="1">
    <citation type="journal article" date="2016" name="Nat. Commun.">
        <title>Thousands of microbial genomes shed light on interconnected biogeochemical processes in an aquifer system.</title>
        <authorList>
            <person name="Anantharaman K."/>
            <person name="Brown C.T."/>
            <person name="Hug L.A."/>
            <person name="Sharon I."/>
            <person name="Castelle C.J."/>
            <person name="Probst A.J."/>
            <person name="Thomas B.C."/>
            <person name="Singh A."/>
            <person name="Wilkins M.J."/>
            <person name="Karaoz U."/>
            <person name="Brodie E.L."/>
            <person name="Williams K.H."/>
            <person name="Hubbard S.S."/>
            <person name="Banfield J.F."/>
        </authorList>
    </citation>
    <scope>NUCLEOTIDE SEQUENCE [LARGE SCALE GENOMIC DNA]</scope>
    <source>
        <strain evidence="3">RIFCSPLOWO2_12_FULL_64_10</strain>
    </source>
</reference>
<dbReference type="Pfam" id="PF02613">
    <property type="entry name" value="Nitrate_red_del"/>
    <property type="match status" value="1"/>
</dbReference>
<dbReference type="EMBL" id="MFKF01000034">
    <property type="protein sequence ID" value="OGG56347.1"/>
    <property type="molecule type" value="Genomic_DNA"/>
</dbReference>
<name>A0A1F6D4R6_HANXR</name>
<dbReference type="InterPro" id="IPR020945">
    <property type="entry name" value="DMSO/NO3_reduct_chaperone"/>
</dbReference>
<dbReference type="PANTHER" id="PTHR34227">
    <property type="entry name" value="CHAPERONE PROTEIN YCDY"/>
    <property type="match status" value="1"/>
</dbReference>
<dbReference type="SUPFAM" id="SSF89155">
    <property type="entry name" value="TorD-like"/>
    <property type="match status" value="1"/>
</dbReference>
<accession>A0A1F6D4R6</accession>
<keyword evidence="1" id="KW-0143">Chaperone</keyword>
<evidence type="ECO:0000313" key="3">
    <source>
        <dbReference type="Proteomes" id="UP000178606"/>
    </source>
</evidence>
<evidence type="ECO:0000256" key="1">
    <source>
        <dbReference type="ARBA" id="ARBA00023186"/>
    </source>
</evidence>
<dbReference type="Gene3D" id="1.10.3480.10">
    <property type="entry name" value="TorD-like"/>
    <property type="match status" value="1"/>
</dbReference>